<dbReference type="InterPro" id="IPR023393">
    <property type="entry name" value="START-like_dom_sf"/>
</dbReference>
<accession>A0A147KHU0</accession>
<gene>
    <name evidence="1" type="ORF">AC529_09900</name>
</gene>
<dbReference type="OrthoDB" id="7067492at2"/>
<dbReference type="SUPFAM" id="SSF55961">
    <property type="entry name" value="Bet v1-like"/>
    <property type="match status" value="1"/>
</dbReference>
<dbReference type="Proteomes" id="UP000074382">
    <property type="component" value="Unassembled WGS sequence"/>
</dbReference>
<sequence>MVRNEHQRRLAASPEAVGALVDSLASPDDRLWPAERWPAMRLDGPLAVGARGGHGPVRYRVAEYRPGRSVRFRFEAPAGFHGHHEYAVIPLGEEEALLRHSLVMRTTGWARLSWPLFYRPLHDALIEDSLDRACRSLGLAVARPHRWSPLVRLLRTVAVRAAVRR</sequence>
<dbReference type="RefSeq" id="WP_068753147.1">
    <property type="nucleotide sequence ID" value="NZ_KQ950180.1"/>
</dbReference>
<dbReference type="AlphaFoldDB" id="A0A147KHU0"/>
<proteinExistence type="predicted"/>
<evidence type="ECO:0008006" key="3">
    <source>
        <dbReference type="Google" id="ProtNLM"/>
    </source>
</evidence>
<reference evidence="2" key="1">
    <citation type="journal article" date="2017" name="Acta Aliment.">
        <title>Plant polysaccharide degrading enzyme system of Thermpbifida cellulosilytica TB100 revealed by de novo genome project data.</title>
        <authorList>
            <person name="Toth A."/>
            <person name="Baka E."/>
            <person name="Luzics S."/>
            <person name="Bata-Vidacs I."/>
            <person name="Nagy I."/>
            <person name="Balint B."/>
            <person name="Herceg R."/>
            <person name="Olasz F."/>
            <person name="Wilk T."/>
            <person name="Nagy T."/>
            <person name="Kriszt B."/>
            <person name="Nagy I."/>
            <person name="Kukolya J."/>
        </authorList>
    </citation>
    <scope>NUCLEOTIDE SEQUENCE [LARGE SCALE GENOMIC DNA]</scope>
    <source>
        <strain evidence="2">TB100</strain>
    </source>
</reference>
<keyword evidence="2" id="KW-1185">Reference proteome</keyword>
<dbReference type="Gene3D" id="3.30.530.20">
    <property type="match status" value="1"/>
</dbReference>
<evidence type="ECO:0000313" key="1">
    <source>
        <dbReference type="EMBL" id="KUP96864.1"/>
    </source>
</evidence>
<dbReference type="EMBL" id="LGEM01000063">
    <property type="protein sequence ID" value="KUP96864.1"/>
    <property type="molecule type" value="Genomic_DNA"/>
</dbReference>
<protein>
    <recommendedName>
        <fullName evidence="3">Polyketide cyclase</fullName>
    </recommendedName>
</protein>
<comment type="caution">
    <text evidence="1">The sequence shown here is derived from an EMBL/GenBank/DDBJ whole genome shotgun (WGS) entry which is preliminary data.</text>
</comment>
<dbReference type="STRING" id="665004.AC529_09900"/>
<name>A0A147KHU0_THECS</name>
<evidence type="ECO:0000313" key="2">
    <source>
        <dbReference type="Proteomes" id="UP000074382"/>
    </source>
</evidence>
<organism evidence="1 2">
    <name type="scientific">Thermobifida cellulosilytica TB100</name>
    <dbReference type="NCBI Taxonomy" id="665004"/>
    <lineage>
        <taxon>Bacteria</taxon>
        <taxon>Bacillati</taxon>
        <taxon>Actinomycetota</taxon>
        <taxon>Actinomycetes</taxon>
        <taxon>Streptosporangiales</taxon>
        <taxon>Nocardiopsidaceae</taxon>
        <taxon>Thermobifida</taxon>
    </lineage>
</organism>